<evidence type="ECO:0000256" key="6">
    <source>
        <dbReference type="ARBA" id="ARBA00023170"/>
    </source>
</evidence>
<dbReference type="PANTHER" id="PTHR24232">
    <property type="entry name" value="G-PROTEIN COUPLED RECEPTOR"/>
    <property type="match status" value="1"/>
</dbReference>
<evidence type="ECO:0000256" key="1">
    <source>
        <dbReference type="ARBA" id="ARBA00004141"/>
    </source>
</evidence>
<dbReference type="GO" id="GO:0005886">
    <property type="term" value="C:plasma membrane"/>
    <property type="evidence" value="ECO:0007669"/>
    <property type="project" value="TreeGrafter"/>
</dbReference>
<proteinExistence type="predicted"/>
<name>A0A8C5ZCS3_MARMA</name>
<dbReference type="KEGG" id="mmma:107156083"/>
<dbReference type="GO" id="GO:0007200">
    <property type="term" value="P:phospholipase C-activating G protein-coupled receptor signaling pathway"/>
    <property type="evidence" value="ECO:0007669"/>
    <property type="project" value="TreeGrafter"/>
</dbReference>
<dbReference type="Ensembl" id="ENSMMMT00000014788.1">
    <property type="protein sequence ID" value="ENSMMMP00000012950.1"/>
    <property type="gene ID" value="ENSMMMG00000011576.1"/>
</dbReference>
<evidence type="ECO:0000256" key="8">
    <source>
        <dbReference type="ARBA" id="ARBA00023224"/>
    </source>
</evidence>
<feature type="transmembrane region" description="Helical" evidence="9">
    <location>
        <begin position="97"/>
        <end position="119"/>
    </location>
</feature>
<evidence type="ECO:0000259" key="10">
    <source>
        <dbReference type="PROSITE" id="PS50262"/>
    </source>
</evidence>
<comment type="subcellular location">
    <subcellularLocation>
        <location evidence="1">Membrane</location>
        <topology evidence="1">Multi-pass membrane protein</topology>
    </subcellularLocation>
</comment>
<feature type="transmembrane region" description="Helical" evidence="9">
    <location>
        <begin position="23"/>
        <end position="45"/>
    </location>
</feature>
<feature type="transmembrane region" description="Helical" evidence="9">
    <location>
        <begin position="57"/>
        <end position="77"/>
    </location>
</feature>
<evidence type="ECO:0000256" key="5">
    <source>
        <dbReference type="ARBA" id="ARBA00023136"/>
    </source>
</evidence>
<dbReference type="GO" id="GO:0035025">
    <property type="term" value="P:positive regulation of Rho protein signal transduction"/>
    <property type="evidence" value="ECO:0007669"/>
    <property type="project" value="TreeGrafter"/>
</dbReference>
<keyword evidence="5 9" id="KW-0472">Membrane</keyword>
<dbReference type="SUPFAM" id="SSF81321">
    <property type="entry name" value="Family A G protein-coupled receptor-like"/>
    <property type="match status" value="1"/>
</dbReference>
<feature type="transmembrane region" description="Helical" evidence="9">
    <location>
        <begin position="186"/>
        <end position="203"/>
    </location>
</feature>
<sequence>MKDLRRYLTFKYVQYLVLPSPNIIVTLLGLFASVYVTLILTLPFVSRKSTAVFISNIAQADILVGCSIFSAMIQDVIKSEILSYSVQSTLRQNFQIANVHISSLLLSCVSLEAFLITFLPVETRHIRTVRCAKVASKIIWIAIIIECFLYQMECFKHLSISYFDTHRHVLLLLNYCYGATKLLKSVVYPIGLLLRIFNVYLFYKMYFHVLP</sequence>
<dbReference type="PANTHER" id="PTHR24232:SF83">
    <property type="entry name" value="GENE 5127-RELATED"/>
    <property type="match status" value="1"/>
</dbReference>
<dbReference type="Pfam" id="PF00001">
    <property type="entry name" value="7tm_1"/>
    <property type="match status" value="1"/>
</dbReference>
<keyword evidence="4" id="KW-0297">G-protein coupled receptor</keyword>
<keyword evidence="12" id="KW-1185">Reference proteome</keyword>
<dbReference type="GeneTree" id="ENSGT01150000287150"/>
<evidence type="ECO:0000313" key="12">
    <source>
        <dbReference type="Proteomes" id="UP000694407"/>
    </source>
</evidence>
<dbReference type="InterPro" id="IPR000276">
    <property type="entry name" value="GPCR_Rhodpsn"/>
</dbReference>
<dbReference type="OrthoDB" id="8807033at2759"/>
<gene>
    <name evidence="11" type="primary">LOC107156083</name>
</gene>
<evidence type="ECO:0000313" key="11">
    <source>
        <dbReference type="Ensembl" id="ENSMMMP00000012950.1"/>
    </source>
</evidence>
<evidence type="ECO:0000256" key="2">
    <source>
        <dbReference type="ARBA" id="ARBA00022692"/>
    </source>
</evidence>
<feature type="domain" description="G-protein coupled receptors family 1 profile" evidence="10">
    <location>
        <begin position="32"/>
        <end position="211"/>
    </location>
</feature>
<dbReference type="PROSITE" id="PS50262">
    <property type="entry name" value="G_PROTEIN_RECEP_F1_2"/>
    <property type="match status" value="1"/>
</dbReference>
<keyword evidence="3 9" id="KW-1133">Transmembrane helix</keyword>
<reference evidence="11" key="2">
    <citation type="submission" date="2025-09" db="UniProtKB">
        <authorList>
            <consortium name="Ensembl"/>
        </authorList>
    </citation>
    <scope>IDENTIFICATION</scope>
</reference>
<protein>
    <submittedName>
        <fullName evidence="11">Lysophosphatidic acid receptor 4-like</fullName>
    </submittedName>
</protein>
<keyword evidence="2 9" id="KW-0812">Transmembrane</keyword>
<keyword evidence="7" id="KW-0325">Glycoprotein</keyword>
<evidence type="ECO:0000256" key="4">
    <source>
        <dbReference type="ARBA" id="ARBA00023040"/>
    </source>
</evidence>
<evidence type="ECO:0000256" key="7">
    <source>
        <dbReference type="ARBA" id="ARBA00023180"/>
    </source>
</evidence>
<dbReference type="InterPro" id="IPR017452">
    <property type="entry name" value="GPCR_Rhodpsn_7TM"/>
</dbReference>
<dbReference type="GO" id="GO:0004930">
    <property type="term" value="F:G protein-coupled receptor activity"/>
    <property type="evidence" value="ECO:0007669"/>
    <property type="project" value="UniProtKB-KW"/>
</dbReference>
<dbReference type="GeneID" id="107156083"/>
<dbReference type="Gene3D" id="1.20.1070.10">
    <property type="entry name" value="Rhodopsin 7-helix transmembrane proteins"/>
    <property type="match status" value="1"/>
</dbReference>
<accession>A0A8C5ZCS3</accession>
<keyword evidence="6" id="KW-0675">Receptor</keyword>
<keyword evidence="8" id="KW-0807">Transducer</keyword>
<evidence type="ECO:0000256" key="9">
    <source>
        <dbReference type="SAM" id="Phobius"/>
    </source>
</evidence>
<dbReference type="AlphaFoldDB" id="A0A8C5ZCS3"/>
<organism evidence="11 12">
    <name type="scientific">Marmota marmota marmota</name>
    <name type="common">Alpine marmot</name>
    <dbReference type="NCBI Taxonomy" id="9994"/>
    <lineage>
        <taxon>Eukaryota</taxon>
        <taxon>Metazoa</taxon>
        <taxon>Chordata</taxon>
        <taxon>Craniata</taxon>
        <taxon>Vertebrata</taxon>
        <taxon>Euteleostomi</taxon>
        <taxon>Mammalia</taxon>
        <taxon>Eutheria</taxon>
        <taxon>Euarchontoglires</taxon>
        <taxon>Glires</taxon>
        <taxon>Rodentia</taxon>
        <taxon>Sciuromorpha</taxon>
        <taxon>Sciuridae</taxon>
        <taxon>Xerinae</taxon>
        <taxon>Marmotini</taxon>
        <taxon>Marmota</taxon>
    </lineage>
</organism>
<reference evidence="11" key="1">
    <citation type="submission" date="2025-08" db="UniProtKB">
        <authorList>
            <consortium name="Ensembl"/>
        </authorList>
    </citation>
    <scope>IDENTIFICATION</scope>
</reference>
<dbReference type="Proteomes" id="UP000694407">
    <property type="component" value="Unplaced"/>
</dbReference>
<evidence type="ECO:0000256" key="3">
    <source>
        <dbReference type="ARBA" id="ARBA00022989"/>
    </source>
</evidence>
<feature type="transmembrane region" description="Helical" evidence="9">
    <location>
        <begin position="131"/>
        <end position="152"/>
    </location>
</feature>